<gene>
    <name evidence="1" type="ORF">RF11_15569</name>
</gene>
<organism evidence="1 2">
    <name type="scientific">Thelohanellus kitauei</name>
    <name type="common">Myxosporean</name>
    <dbReference type="NCBI Taxonomy" id="669202"/>
    <lineage>
        <taxon>Eukaryota</taxon>
        <taxon>Metazoa</taxon>
        <taxon>Cnidaria</taxon>
        <taxon>Myxozoa</taxon>
        <taxon>Myxosporea</taxon>
        <taxon>Bivalvulida</taxon>
        <taxon>Platysporina</taxon>
        <taxon>Myxobolidae</taxon>
        <taxon>Thelohanellus</taxon>
    </lineage>
</organism>
<dbReference type="AlphaFoldDB" id="A0A0C2MCU0"/>
<name>A0A0C2MCU0_THEKT</name>
<evidence type="ECO:0000313" key="1">
    <source>
        <dbReference type="EMBL" id="KII64961.1"/>
    </source>
</evidence>
<keyword evidence="2" id="KW-1185">Reference proteome</keyword>
<protein>
    <submittedName>
        <fullName evidence="1">Uncharacterized protein</fullName>
    </submittedName>
</protein>
<evidence type="ECO:0000313" key="2">
    <source>
        <dbReference type="Proteomes" id="UP000031668"/>
    </source>
</evidence>
<reference evidence="1 2" key="1">
    <citation type="journal article" date="2014" name="Genome Biol. Evol.">
        <title>The genome of the myxosporean Thelohanellus kitauei shows adaptations to nutrient acquisition within its fish host.</title>
        <authorList>
            <person name="Yang Y."/>
            <person name="Xiong J."/>
            <person name="Zhou Z."/>
            <person name="Huo F."/>
            <person name="Miao W."/>
            <person name="Ran C."/>
            <person name="Liu Y."/>
            <person name="Zhang J."/>
            <person name="Feng J."/>
            <person name="Wang M."/>
            <person name="Wang M."/>
            <person name="Wang L."/>
            <person name="Yao B."/>
        </authorList>
    </citation>
    <scope>NUCLEOTIDE SEQUENCE [LARGE SCALE GENOMIC DNA]</scope>
    <source>
        <strain evidence="1">Wuqing</strain>
    </source>
</reference>
<proteinExistence type="predicted"/>
<dbReference type="Proteomes" id="UP000031668">
    <property type="component" value="Unassembled WGS sequence"/>
</dbReference>
<sequence>MNRRDISPFEILFKLFVSISLDSYLKVHSDNLEQWSDEVLVSKVSKIPKVSENSNISENEYIYLLSLRDGIHGNSKVRNACEGPCLLTKVRTPFLESEWQINNNLKTNKTFKNQALAPREFKSDFLLDHDDILSDIHNIQLSIKREHKATFQILSRRFGNFPLEGKECQVDSNVRNIAESVKIGEDFERIKSTVNIGFKADAVVFIVRNDDPSMEPQNQARVVCLTIHGCWKTHGEDLYLLVYMGTALSIICYDFVNPELIDDNSFEVGPRNGRQLSDPSLRSLRDLN</sequence>
<dbReference type="EMBL" id="JWZT01004054">
    <property type="protein sequence ID" value="KII64961.1"/>
    <property type="molecule type" value="Genomic_DNA"/>
</dbReference>
<comment type="caution">
    <text evidence="1">The sequence shown here is derived from an EMBL/GenBank/DDBJ whole genome shotgun (WGS) entry which is preliminary data.</text>
</comment>
<accession>A0A0C2MCU0</accession>